<protein>
    <recommendedName>
        <fullName evidence="11">Ig-like domain-containing protein</fullName>
    </recommendedName>
</protein>
<reference evidence="12" key="1">
    <citation type="submission" date="2023-08" db="EMBL/GenBank/DDBJ databases">
        <title>Pelteobagrus vachellii genome.</title>
        <authorList>
            <person name="Liu H."/>
        </authorList>
    </citation>
    <scope>NUCLEOTIDE SEQUENCE</scope>
    <source>
        <strain evidence="12">PRFRI_2022a</strain>
        <tissue evidence="12">Muscle</tissue>
    </source>
</reference>
<evidence type="ECO:0000256" key="7">
    <source>
        <dbReference type="ARBA" id="ARBA00023157"/>
    </source>
</evidence>
<name>A0AA88N2M4_TACVA</name>
<gene>
    <name evidence="12" type="ORF">Q7C36_009008</name>
</gene>
<evidence type="ECO:0000256" key="6">
    <source>
        <dbReference type="ARBA" id="ARBA00023136"/>
    </source>
</evidence>
<accession>A0AA88N2M4</accession>
<evidence type="ECO:0000313" key="13">
    <source>
        <dbReference type="Proteomes" id="UP001187315"/>
    </source>
</evidence>
<comment type="caution">
    <text evidence="12">The sequence shown here is derived from an EMBL/GenBank/DDBJ whole genome shotgun (WGS) entry which is preliminary data.</text>
</comment>
<keyword evidence="4" id="KW-0677">Repeat</keyword>
<dbReference type="CDD" id="cd00096">
    <property type="entry name" value="Ig"/>
    <property type="match status" value="1"/>
</dbReference>
<dbReference type="FunFam" id="2.60.40.10:FF:000191">
    <property type="entry name" value="Immunoglobulin superfamily member 3"/>
    <property type="match status" value="1"/>
</dbReference>
<dbReference type="InterPro" id="IPR007110">
    <property type="entry name" value="Ig-like_dom"/>
</dbReference>
<dbReference type="PROSITE" id="PS50835">
    <property type="entry name" value="IG_LIKE"/>
    <property type="match status" value="6"/>
</dbReference>
<organism evidence="12 13">
    <name type="scientific">Tachysurus vachellii</name>
    <name type="common">Darkbarbel catfish</name>
    <name type="synonym">Pelteobagrus vachellii</name>
    <dbReference type="NCBI Taxonomy" id="175792"/>
    <lineage>
        <taxon>Eukaryota</taxon>
        <taxon>Metazoa</taxon>
        <taxon>Chordata</taxon>
        <taxon>Craniata</taxon>
        <taxon>Vertebrata</taxon>
        <taxon>Euteleostomi</taxon>
        <taxon>Actinopterygii</taxon>
        <taxon>Neopterygii</taxon>
        <taxon>Teleostei</taxon>
        <taxon>Ostariophysi</taxon>
        <taxon>Siluriformes</taxon>
        <taxon>Bagridae</taxon>
        <taxon>Tachysurus</taxon>
    </lineage>
</organism>
<sequence length="875" mass="96009">MRKEKEAFGFLTLFTALAVLCESRLVKVPAGPLVRVEGQSVSIRCDVSDYEGPPEQDFEWSLMLSSDSSIPLISTFDQTYTDSSMKDRVRSGDISIKKLADDAVELTINKVRASDSTVYRCSTPSTDSSVKGNYFADVELKVIGDSLNVTSAISKKTVSEGESLNLQCNISRAYTAHTSLSVTWAIRKGSSTLEELLTFGPEDVMKVGQAFAQRYADGELIVQLSGGGSYGLILKGVKPKDQGVYVCTGREWTRQPGGGKGWQNILERSEEMGNVQVTPLAQSLVVSLEKNVTLSVEDTLNLTCSVAANGLLSLGMEVIWLVKGISSSDSQRVLLHVGRDGQVLSGSELVAMSRVQPGFYRLLIPKVQPSDSGLYSCQIKCWLPQGSGGWYQAAEKTSDPIQVLVTQLEPDFKVGLTAPKIPEFTDDPTELLCVVTNLVNMPDGSLGVTWSYANMPEDASKDITTIATIDQLGVLVPGVTYQQQLGNGNIAVTRSGLTTFKLQLLQTQDKDMGLYYCSVAAWTRGRQGEWNKAKEIKSNSVKIQWSSKTPLLSVAAEKVREASTSGSPFEMSCQMTSQNIQNPSYSVLIRYEEMAGGKTRKVLSLSADSVLQLEEGVVPSRADGVALEKTGPLEYRFRLNSAQVSDRGFYFCDVTAWTRDQSNTWKSGVSAKSNKIQLNFTDTGPVFNVSIFSDSSQIMPGDTVKMECIMSVYGATSNTGEVAYDVDWFQSPALALENGAVPLISMDHWGVVKKSRGNESEQCSIQRTDRDTFVLHLYHVQDRDIGEYYCTAKLWHFSPDTRLWREGQKITSGPVYLSINLPLWDSMKNPVLYGLAAALLVGLLSIVLGLITSRCCFSRNPMHTPRSKLMELEMD</sequence>
<feature type="signal peptide" evidence="10">
    <location>
        <begin position="1"/>
        <end position="23"/>
    </location>
</feature>
<feature type="domain" description="Ig-like" evidence="11">
    <location>
        <begin position="550"/>
        <end position="670"/>
    </location>
</feature>
<keyword evidence="8" id="KW-0393">Immunoglobulin domain</keyword>
<evidence type="ECO:0000313" key="12">
    <source>
        <dbReference type="EMBL" id="KAK2850225.1"/>
    </source>
</evidence>
<dbReference type="Pfam" id="PF00047">
    <property type="entry name" value="ig"/>
    <property type="match status" value="1"/>
</dbReference>
<feature type="domain" description="Ig-like" evidence="11">
    <location>
        <begin position="23"/>
        <end position="131"/>
    </location>
</feature>
<dbReference type="SUPFAM" id="SSF48726">
    <property type="entry name" value="Immunoglobulin"/>
    <property type="match status" value="5"/>
</dbReference>
<keyword evidence="7" id="KW-1015">Disulfide bond</keyword>
<dbReference type="GO" id="GO:0016020">
    <property type="term" value="C:membrane"/>
    <property type="evidence" value="ECO:0007669"/>
    <property type="project" value="UniProtKB-SubCell"/>
</dbReference>
<keyword evidence="6 9" id="KW-0472">Membrane</keyword>
<keyword evidence="13" id="KW-1185">Reference proteome</keyword>
<dbReference type="InterPro" id="IPR036179">
    <property type="entry name" value="Ig-like_dom_sf"/>
</dbReference>
<dbReference type="PANTHER" id="PTHR12207:SF3">
    <property type="entry name" value="PROSTAGLANDIN F2 RECEPTOR NEGATIVE REGULATOR"/>
    <property type="match status" value="1"/>
</dbReference>
<feature type="transmembrane region" description="Helical" evidence="9">
    <location>
        <begin position="831"/>
        <end position="852"/>
    </location>
</feature>
<dbReference type="InterPro" id="IPR051102">
    <property type="entry name" value="IgSF_V-set/TM_domain"/>
</dbReference>
<evidence type="ECO:0000256" key="1">
    <source>
        <dbReference type="ARBA" id="ARBA00004167"/>
    </source>
</evidence>
<dbReference type="Pfam" id="PF07686">
    <property type="entry name" value="V-set"/>
    <property type="match status" value="1"/>
</dbReference>
<evidence type="ECO:0000256" key="8">
    <source>
        <dbReference type="ARBA" id="ARBA00023319"/>
    </source>
</evidence>
<evidence type="ECO:0000256" key="10">
    <source>
        <dbReference type="SAM" id="SignalP"/>
    </source>
</evidence>
<feature type="domain" description="Ig-like" evidence="11">
    <location>
        <begin position="685"/>
        <end position="792"/>
    </location>
</feature>
<evidence type="ECO:0000256" key="2">
    <source>
        <dbReference type="ARBA" id="ARBA00022692"/>
    </source>
</evidence>
<proteinExistence type="predicted"/>
<evidence type="ECO:0000259" key="11">
    <source>
        <dbReference type="PROSITE" id="PS50835"/>
    </source>
</evidence>
<dbReference type="InterPro" id="IPR013151">
    <property type="entry name" value="Immunoglobulin_dom"/>
</dbReference>
<dbReference type="SMART" id="SM00409">
    <property type="entry name" value="IG"/>
    <property type="match status" value="6"/>
</dbReference>
<evidence type="ECO:0000256" key="9">
    <source>
        <dbReference type="SAM" id="Phobius"/>
    </source>
</evidence>
<dbReference type="EMBL" id="JAVHJS010000008">
    <property type="protein sequence ID" value="KAK2850225.1"/>
    <property type="molecule type" value="Genomic_DNA"/>
</dbReference>
<keyword evidence="2 9" id="KW-0812">Transmembrane</keyword>
<dbReference type="Proteomes" id="UP001187315">
    <property type="component" value="Unassembled WGS sequence"/>
</dbReference>
<dbReference type="AlphaFoldDB" id="A0AA88N2M4"/>
<evidence type="ECO:0000256" key="5">
    <source>
        <dbReference type="ARBA" id="ARBA00022989"/>
    </source>
</evidence>
<evidence type="ECO:0000256" key="3">
    <source>
        <dbReference type="ARBA" id="ARBA00022729"/>
    </source>
</evidence>
<evidence type="ECO:0000256" key="4">
    <source>
        <dbReference type="ARBA" id="ARBA00022737"/>
    </source>
</evidence>
<feature type="domain" description="Ig-like" evidence="11">
    <location>
        <begin position="410"/>
        <end position="537"/>
    </location>
</feature>
<keyword evidence="3 10" id="KW-0732">Signal</keyword>
<dbReference type="PANTHER" id="PTHR12207">
    <property type="entry name" value="V-SET AND TRANSMEMBRANE DOMAIN-CONTAINING PROTEIN"/>
    <property type="match status" value="1"/>
</dbReference>
<dbReference type="Gene3D" id="2.60.40.10">
    <property type="entry name" value="Immunoglobulins"/>
    <property type="match status" value="6"/>
</dbReference>
<feature type="domain" description="Ig-like" evidence="11">
    <location>
        <begin position="279"/>
        <end position="379"/>
    </location>
</feature>
<comment type="subcellular location">
    <subcellularLocation>
        <location evidence="1">Membrane</location>
        <topology evidence="1">Single-pass membrane protein</topology>
    </subcellularLocation>
</comment>
<keyword evidence="5 9" id="KW-1133">Transmembrane helix</keyword>
<dbReference type="InterPro" id="IPR003599">
    <property type="entry name" value="Ig_sub"/>
</dbReference>
<feature type="domain" description="Ig-like" evidence="11">
    <location>
        <begin position="145"/>
        <end position="248"/>
    </location>
</feature>
<feature type="chain" id="PRO_5041730121" description="Ig-like domain-containing protein" evidence="10">
    <location>
        <begin position="24"/>
        <end position="875"/>
    </location>
</feature>
<dbReference type="InterPro" id="IPR013783">
    <property type="entry name" value="Ig-like_fold"/>
</dbReference>
<dbReference type="InterPro" id="IPR013106">
    <property type="entry name" value="Ig_V-set"/>
</dbReference>